<evidence type="ECO:0000259" key="3">
    <source>
        <dbReference type="Pfam" id="PF18878"/>
    </source>
</evidence>
<keyword evidence="5" id="KW-1185">Reference proteome</keyword>
<evidence type="ECO:0000256" key="2">
    <source>
        <dbReference type="SAM" id="SignalP"/>
    </source>
</evidence>
<feature type="signal peptide" evidence="2">
    <location>
        <begin position="1"/>
        <end position="16"/>
    </location>
</feature>
<evidence type="ECO:0000256" key="1">
    <source>
        <dbReference type="SAM" id="MobiDB-lite"/>
    </source>
</evidence>
<protein>
    <recommendedName>
        <fullName evidence="3">PPE-PPW subfamily C-terminal domain-containing protein</fullName>
    </recommendedName>
</protein>
<sequence length="128" mass="13044">MPAGLLALFALPPALAPEVATAIAIPVSVPLGVDRVVHDARLAEEAKKASDGEPARRSVASSLVREVHALSPAAVEVSDRGAESMGFSGTAGQETLPRPGGLITLAGDQCDGDPRVPMLPATWAPHPV</sequence>
<dbReference type="Pfam" id="PF18878">
    <property type="entry name" value="PPE-PPW"/>
    <property type="match status" value="1"/>
</dbReference>
<dbReference type="InterPro" id="IPR043641">
    <property type="entry name" value="PPE-PPW_C"/>
</dbReference>
<keyword evidence="2" id="KW-0732">Signal</keyword>
<reference evidence="4" key="1">
    <citation type="submission" date="2022-06" db="EMBL/GenBank/DDBJ databases">
        <title>Complete genome sequence of Mycobacterium pseudoshottsii NJB1907-Z4.</title>
        <authorList>
            <person name="Komine T."/>
            <person name="Fukano H."/>
            <person name="Wada S."/>
        </authorList>
    </citation>
    <scope>NUCLEOTIDE SEQUENCE</scope>
    <source>
        <strain evidence="4">NJB1907-Z4</strain>
    </source>
</reference>
<dbReference type="Proteomes" id="UP001058626">
    <property type="component" value="Chromosome"/>
</dbReference>
<proteinExistence type="predicted"/>
<dbReference type="AlphaFoldDB" id="A0A9N7QNA6"/>
<dbReference type="EMBL" id="AP026367">
    <property type="protein sequence ID" value="BDN82715.1"/>
    <property type="molecule type" value="Genomic_DNA"/>
</dbReference>
<feature type="region of interest" description="Disordered" evidence="1">
    <location>
        <begin position="78"/>
        <end position="102"/>
    </location>
</feature>
<gene>
    <name evidence="4" type="ORF">NJB1907Z4_C29300</name>
</gene>
<dbReference type="RefSeq" id="WP_020787338.1">
    <property type="nucleotide sequence ID" value="NZ_AP026367.1"/>
</dbReference>
<name>A0A9N7QNA6_9MYCO</name>
<evidence type="ECO:0000313" key="5">
    <source>
        <dbReference type="Proteomes" id="UP001058626"/>
    </source>
</evidence>
<accession>A0A9N7QNA6</accession>
<feature type="domain" description="PPE-PPW subfamily C-terminal" evidence="3">
    <location>
        <begin position="77"/>
        <end position="123"/>
    </location>
</feature>
<organism evidence="4 5">
    <name type="scientific">Mycobacterium pseudoshottsii</name>
    <dbReference type="NCBI Taxonomy" id="265949"/>
    <lineage>
        <taxon>Bacteria</taxon>
        <taxon>Bacillati</taxon>
        <taxon>Actinomycetota</taxon>
        <taxon>Actinomycetes</taxon>
        <taxon>Mycobacteriales</taxon>
        <taxon>Mycobacteriaceae</taxon>
        <taxon>Mycobacterium</taxon>
        <taxon>Mycobacterium ulcerans group</taxon>
    </lineage>
</organism>
<evidence type="ECO:0000313" key="4">
    <source>
        <dbReference type="EMBL" id="BDN82715.1"/>
    </source>
</evidence>
<feature type="chain" id="PRO_5040465049" description="PPE-PPW subfamily C-terminal domain-containing protein" evidence="2">
    <location>
        <begin position="17"/>
        <end position="128"/>
    </location>
</feature>